<dbReference type="GeneID" id="59290349"/>
<name>A0A8H6FR08_9LECA</name>
<reference evidence="1 2" key="1">
    <citation type="journal article" date="2020" name="Genomics">
        <title>Complete, high-quality genomes from long-read metagenomic sequencing of two wolf lichen thalli reveals enigmatic genome architecture.</title>
        <authorList>
            <person name="McKenzie S.K."/>
            <person name="Walston R.F."/>
            <person name="Allen J.L."/>
        </authorList>
    </citation>
    <scope>NUCLEOTIDE SEQUENCE [LARGE SCALE GENOMIC DNA]</scope>
    <source>
        <strain evidence="1">WasteWater2</strain>
    </source>
</reference>
<dbReference type="RefSeq" id="XP_037162573.1">
    <property type="nucleotide sequence ID" value="XM_037310591.1"/>
</dbReference>
<organism evidence="1 2">
    <name type="scientific">Letharia columbiana</name>
    <dbReference type="NCBI Taxonomy" id="112416"/>
    <lineage>
        <taxon>Eukaryota</taxon>
        <taxon>Fungi</taxon>
        <taxon>Dikarya</taxon>
        <taxon>Ascomycota</taxon>
        <taxon>Pezizomycotina</taxon>
        <taxon>Lecanoromycetes</taxon>
        <taxon>OSLEUM clade</taxon>
        <taxon>Lecanoromycetidae</taxon>
        <taxon>Lecanorales</taxon>
        <taxon>Lecanorineae</taxon>
        <taxon>Parmeliaceae</taxon>
        <taxon>Letharia</taxon>
    </lineage>
</organism>
<dbReference type="EMBL" id="JACCJC010000041">
    <property type="protein sequence ID" value="KAF6233151.1"/>
    <property type="molecule type" value="Genomic_DNA"/>
</dbReference>
<evidence type="ECO:0000313" key="2">
    <source>
        <dbReference type="Proteomes" id="UP000578531"/>
    </source>
</evidence>
<dbReference type="Proteomes" id="UP000578531">
    <property type="component" value="Unassembled WGS sequence"/>
</dbReference>
<dbReference type="OrthoDB" id="5391796at2759"/>
<proteinExistence type="predicted"/>
<evidence type="ECO:0000313" key="1">
    <source>
        <dbReference type="EMBL" id="KAF6233151.1"/>
    </source>
</evidence>
<accession>A0A8H6FR08</accession>
<gene>
    <name evidence="1" type="ORF">HO173_008695</name>
</gene>
<comment type="caution">
    <text evidence="1">The sequence shown here is derived from an EMBL/GenBank/DDBJ whole genome shotgun (WGS) entry which is preliminary data.</text>
</comment>
<protein>
    <submittedName>
        <fullName evidence="1">Uncharacterized protein</fullName>
    </submittedName>
</protein>
<keyword evidence="2" id="KW-1185">Reference proteome</keyword>
<dbReference type="AlphaFoldDB" id="A0A8H6FR08"/>
<sequence length="146" mass="16155">MNMVPGNNTPPLLGTVRPHHPVHLAGDWDGPGHITVTFSNYGDNIPRDLARVCTARASIDAWRKVRTVWNEPIGKSVLVYDHSDVFLHIMPAPAMDWKMLYYVSLVLDNFEDGFDSMAFDFEAEVPGVEGFAATGNLTMFPPLAPS</sequence>